<keyword evidence="1" id="KW-0808">Transferase</keyword>
<gene>
    <name evidence="6" type="ORF">F3Y22_tig00111440pilonHSYRG00053</name>
</gene>
<sequence length="269" mass="30668">MEFEDVIESVVEEFIESNFIDNLCMELKEFDNEISTLIDDAKVAVKRFKNCSAAWYATFAHEVEVIASINHVNLVPFRGYYTTTVPMEGVARRLAYLRYGAQPAVIHRDVKASNIPLYDTFEPKLADFGLAKFTPNDFSHMSTRVTDTLGHVALEHALYDRLTERTDVYSFKVVLLELLSSKKVVISINDHHTLVLTDWAWLSVEQGRLFDVIDETMPELGPPEVMEKYVLVAIFGSNLQSIHLDLFRITSSPNSKHTTKEMVSWPCDV</sequence>
<dbReference type="InterPro" id="IPR001245">
    <property type="entry name" value="Ser-Thr/Tyr_kinase_cat_dom"/>
</dbReference>
<feature type="domain" description="Protein kinase" evidence="5">
    <location>
        <begin position="1"/>
        <end position="269"/>
    </location>
</feature>
<dbReference type="PANTHER" id="PTHR47973">
    <property type="entry name" value="CYSTEINE-RICH RECEPTOR-LIKE PROTEIN KINASE 3"/>
    <property type="match status" value="1"/>
</dbReference>
<dbReference type="AlphaFoldDB" id="A0A6A2Y8C7"/>
<dbReference type="Proteomes" id="UP000436088">
    <property type="component" value="Unassembled WGS sequence"/>
</dbReference>
<dbReference type="Gene3D" id="1.10.510.10">
    <property type="entry name" value="Transferase(Phosphotransferase) domain 1"/>
    <property type="match status" value="1"/>
</dbReference>
<dbReference type="PROSITE" id="PS50011">
    <property type="entry name" value="PROTEIN_KINASE_DOM"/>
    <property type="match status" value="1"/>
</dbReference>
<dbReference type="SMART" id="SM00220">
    <property type="entry name" value="S_TKc"/>
    <property type="match status" value="1"/>
</dbReference>
<dbReference type="Gene3D" id="3.30.200.20">
    <property type="entry name" value="Phosphorylase Kinase, domain 1"/>
    <property type="match status" value="1"/>
</dbReference>
<evidence type="ECO:0000256" key="1">
    <source>
        <dbReference type="ARBA" id="ARBA00022679"/>
    </source>
</evidence>
<keyword evidence="7" id="KW-1185">Reference proteome</keyword>
<protein>
    <submittedName>
        <fullName evidence="6">LRR receptor-like serine/threonine-protein kinase RKF3</fullName>
    </submittedName>
</protein>
<dbReference type="Pfam" id="PF07714">
    <property type="entry name" value="PK_Tyr_Ser-Thr"/>
    <property type="match status" value="1"/>
</dbReference>
<evidence type="ECO:0000256" key="4">
    <source>
        <dbReference type="ARBA" id="ARBA00022840"/>
    </source>
</evidence>
<dbReference type="InterPro" id="IPR052059">
    <property type="entry name" value="CR_Ser/Thr_kinase"/>
</dbReference>
<accession>A0A6A2Y8C7</accession>
<organism evidence="6 7">
    <name type="scientific">Hibiscus syriacus</name>
    <name type="common">Rose of Sharon</name>
    <dbReference type="NCBI Taxonomy" id="106335"/>
    <lineage>
        <taxon>Eukaryota</taxon>
        <taxon>Viridiplantae</taxon>
        <taxon>Streptophyta</taxon>
        <taxon>Embryophyta</taxon>
        <taxon>Tracheophyta</taxon>
        <taxon>Spermatophyta</taxon>
        <taxon>Magnoliopsida</taxon>
        <taxon>eudicotyledons</taxon>
        <taxon>Gunneridae</taxon>
        <taxon>Pentapetalae</taxon>
        <taxon>rosids</taxon>
        <taxon>malvids</taxon>
        <taxon>Malvales</taxon>
        <taxon>Malvaceae</taxon>
        <taxon>Malvoideae</taxon>
        <taxon>Hibiscus</taxon>
    </lineage>
</organism>
<name>A0A6A2Y8C7_HIBSY</name>
<keyword evidence="3" id="KW-0418">Kinase</keyword>
<dbReference type="GO" id="GO:0005524">
    <property type="term" value="F:ATP binding"/>
    <property type="evidence" value="ECO:0007669"/>
    <property type="project" value="UniProtKB-KW"/>
</dbReference>
<dbReference type="SUPFAM" id="SSF56112">
    <property type="entry name" value="Protein kinase-like (PK-like)"/>
    <property type="match status" value="1"/>
</dbReference>
<evidence type="ECO:0000256" key="3">
    <source>
        <dbReference type="ARBA" id="ARBA00022777"/>
    </source>
</evidence>
<dbReference type="EMBL" id="VEPZ02001343">
    <property type="protein sequence ID" value="KAE8678145.1"/>
    <property type="molecule type" value="Genomic_DNA"/>
</dbReference>
<proteinExistence type="predicted"/>
<comment type="caution">
    <text evidence="6">The sequence shown here is derived from an EMBL/GenBank/DDBJ whole genome shotgun (WGS) entry which is preliminary data.</text>
</comment>
<dbReference type="InterPro" id="IPR000719">
    <property type="entry name" value="Prot_kinase_dom"/>
</dbReference>
<evidence type="ECO:0000313" key="7">
    <source>
        <dbReference type="Proteomes" id="UP000436088"/>
    </source>
</evidence>
<dbReference type="GO" id="GO:0004672">
    <property type="term" value="F:protein kinase activity"/>
    <property type="evidence" value="ECO:0007669"/>
    <property type="project" value="InterPro"/>
</dbReference>
<evidence type="ECO:0000259" key="5">
    <source>
        <dbReference type="PROSITE" id="PS50011"/>
    </source>
</evidence>
<evidence type="ECO:0000313" key="6">
    <source>
        <dbReference type="EMBL" id="KAE8678145.1"/>
    </source>
</evidence>
<evidence type="ECO:0000256" key="2">
    <source>
        <dbReference type="ARBA" id="ARBA00022741"/>
    </source>
</evidence>
<reference evidence="6" key="1">
    <citation type="submission" date="2019-09" db="EMBL/GenBank/DDBJ databases">
        <title>Draft genome information of white flower Hibiscus syriacus.</title>
        <authorList>
            <person name="Kim Y.-M."/>
        </authorList>
    </citation>
    <scope>NUCLEOTIDE SEQUENCE [LARGE SCALE GENOMIC DNA]</scope>
    <source>
        <strain evidence="6">YM2019G1</strain>
    </source>
</reference>
<keyword evidence="2" id="KW-0547">Nucleotide-binding</keyword>
<keyword evidence="4" id="KW-0067">ATP-binding</keyword>
<dbReference type="InterPro" id="IPR011009">
    <property type="entry name" value="Kinase-like_dom_sf"/>
</dbReference>